<sequence length="180" mass="18178">MSLAESASLPLAGVTARQALRKLRLAGGRRLLVTGGAGAVGGLAIQLARRAGATVDALVSRPEHRAHARTLGAELAVSDAAALPPDGYAAVFDTAGVDVSAAAAPGADYVTVADAPLPMLPGATKSYVQEDAADLAALAAAVDAGELRLRVAAYHPVAEVRRAHERFEAGGLLGKVVLLF</sequence>
<dbReference type="InterPro" id="IPR052585">
    <property type="entry name" value="Lipid_raft_assoc_Zn_ADH"/>
</dbReference>
<dbReference type="Gene3D" id="3.40.50.720">
    <property type="entry name" value="NAD(P)-binding Rossmann-like Domain"/>
    <property type="match status" value="1"/>
</dbReference>
<name>A0ABU2JWK3_9ACTN</name>
<dbReference type="EMBL" id="JAVREO010000014">
    <property type="protein sequence ID" value="MDT0269121.1"/>
    <property type="molecule type" value="Genomic_DNA"/>
</dbReference>
<dbReference type="RefSeq" id="WP_311669204.1">
    <property type="nucleotide sequence ID" value="NZ_JAVREO010000014.1"/>
</dbReference>
<dbReference type="Proteomes" id="UP001183410">
    <property type="component" value="Unassembled WGS sequence"/>
</dbReference>
<comment type="caution">
    <text evidence="1">The sequence shown here is derived from an EMBL/GenBank/DDBJ whole genome shotgun (WGS) entry which is preliminary data.</text>
</comment>
<proteinExistence type="predicted"/>
<dbReference type="PANTHER" id="PTHR43482:SF1">
    <property type="entry name" value="PROTEIN AST1-RELATED"/>
    <property type="match status" value="1"/>
</dbReference>
<dbReference type="PANTHER" id="PTHR43482">
    <property type="entry name" value="PROTEIN AST1-RELATED"/>
    <property type="match status" value="1"/>
</dbReference>
<dbReference type="Pfam" id="PF13602">
    <property type="entry name" value="ADH_zinc_N_2"/>
    <property type="match status" value="1"/>
</dbReference>
<dbReference type="SUPFAM" id="SSF51735">
    <property type="entry name" value="NAD(P)-binding Rossmann-fold domains"/>
    <property type="match status" value="1"/>
</dbReference>
<evidence type="ECO:0000313" key="1">
    <source>
        <dbReference type="EMBL" id="MDT0269121.1"/>
    </source>
</evidence>
<evidence type="ECO:0000313" key="2">
    <source>
        <dbReference type="Proteomes" id="UP001183410"/>
    </source>
</evidence>
<organism evidence="1 2">
    <name type="scientific">Streptomyces chisholmiae</name>
    <dbReference type="NCBI Taxonomy" id="3075540"/>
    <lineage>
        <taxon>Bacteria</taxon>
        <taxon>Bacillati</taxon>
        <taxon>Actinomycetota</taxon>
        <taxon>Actinomycetes</taxon>
        <taxon>Kitasatosporales</taxon>
        <taxon>Streptomycetaceae</taxon>
        <taxon>Streptomyces</taxon>
    </lineage>
</organism>
<dbReference type="InterPro" id="IPR036291">
    <property type="entry name" value="NAD(P)-bd_dom_sf"/>
</dbReference>
<dbReference type="Gene3D" id="3.90.180.10">
    <property type="entry name" value="Medium-chain alcohol dehydrogenases, catalytic domain"/>
    <property type="match status" value="1"/>
</dbReference>
<keyword evidence="2" id="KW-1185">Reference proteome</keyword>
<protein>
    <submittedName>
        <fullName evidence="1">Zinc-binding dehydrogenase</fullName>
    </submittedName>
</protein>
<accession>A0ABU2JWK3</accession>
<reference evidence="2" key="1">
    <citation type="submission" date="2023-07" db="EMBL/GenBank/DDBJ databases">
        <title>30 novel species of actinomycetes from the DSMZ collection.</title>
        <authorList>
            <person name="Nouioui I."/>
        </authorList>
    </citation>
    <scope>NUCLEOTIDE SEQUENCE [LARGE SCALE GENOMIC DNA]</scope>
    <source>
        <strain evidence="2">DSM 44915</strain>
    </source>
</reference>
<gene>
    <name evidence="1" type="ORF">RM844_22805</name>
</gene>